<dbReference type="PROSITE" id="PS00615">
    <property type="entry name" value="C_TYPE_LECTIN_1"/>
    <property type="match status" value="1"/>
</dbReference>
<dbReference type="GO" id="GO:0030246">
    <property type="term" value="F:carbohydrate binding"/>
    <property type="evidence" value="ECO:0007669"/>
    <property type="project" value="UniProtKB-KW"/>
</dbReference>
<evidence type="ECO:0000256" key="3">
    <source>
        <dbReference type="ARBA" id="ARBA00022729"/>
    </source>
</evidence>
<keyword evidence="9" id="KW-1185">Reference proteome</keyword>
<gene>
    <name evidence="8" type="ORF">GWI33_013477</name>
</gene>
<comment type="caution">
    <text evidence="8">The sequence shown here is derived from an EMBL/GenBank/DDBJ whole genome shotgun (WGS) entry which is preliminary data.</text>
</comment>
<evidence type="ECO:0000256" key="5">
    <source>
        <dbReference type="ARBA" id="ARBA00023157"/>
    </source>
</evidence>
<protein>
    <recommendedName>
        <fullName evidence="7">C-type lectin domain-containing protein</fullName>
    </recommendedName>
</protein>
<evidence type="ECO:0000256" key="4">
    <source>
        <dbReference type="ARBA" id="ARBA00022734"/>
    </source>
</evidence>
<dbReference type="EMBL" id="JAACXV010013270">
    <property type="protein sequence ID" value="KAF7273846.1"/>
    <property type="molecule type" value="Genomic_DNA"/>
</dbReference>
<feature type="signal peptide" evidence="6">
    <location>
        <begin position="1"/>
        <end position="19"/>
    </location>
</feature>
<sequence>MGQLIFLANFLAYLVIACACDTNKPNKYVVSNEKVTFHEAYVRCRQYGLDPAEIVSEEDQKDVEEALKFENGLDTPLGFWIFATNLGNKISYYWLHSGRPMFYSLFAAGQPNNAEKIENCLEVYQITKSKFAWNDAPCDFNLRFICQYKQNFSCSNLCDHNKVGYL</sequence>
<dbReference type="InterPro" id="IPR051663">
    <property type="entry name" value="CLec_Tetranectin-domain"/>
</dbReference>
<proteinExistence type="predicted"/>
<comment type="subcellular location">
    <subcellularLocation>
        <location evidence="1">Secreted</location>
    </subcellularLocation>
</comment>
<keyword evidence="5" id="KW-1015">Disulfide bond</keyword>
<keyword evidence="2" id="KW-0964">Secreted</keyword>
<dbReference type="PANTHER" id="PTHR22799">
    <property type="entry name" value="TETRANECTIN-RELATED"/>
    <property type="match status" value="1"/>
</dbReference>
<dbReference type="PROSITE" id="PS50041">
    <property type="entry name" value="C_TYPE_LECTIN_2"/>
    <property type="match status" value="1"/>
</dbReference>
<dbReference type="SMART" id="SM00034">
    <property type="entry name" value="CLECT"/>
    <property type="match status" value="1"/>
</dbReference>
<dbReference type="Gene3D" id="3.10.100.10">
    <property type="entry name" value="Mannose-Binding Protein A, subunit A"/>
    <property type="match status" value="1"/>
</dbReference>
<dbReference type="PANTHER" id="PTHR22799:SF1">
    <property type="entry name" value="C-TYPE LECTIN DOMAIN FAMILY 11 MEMBER A"/>
    <property type="match status" value="1"/>
</dbReference>
<evidence type="ECO:0000256" key="1">
    <source>
        <dbReference type="ARBA" id="ARBA00004613"/>
    </source>
</evidence>
<feature type="chain" id="PRO_5032904367" description="C-type lectin domain-containing protein" evidence="6">
    <location>
        <begin position="20"/>
        <end position="166"/>
    </location>
</feature>
<name>A0A834I701_RHYFE</name>
<dbReference type="CDD" id="cd00037">
    <property type="entry name" value="CLECT"/>
    <property type="match status" value="1"/>
</dbReference>
<dbReference type="Proteomes" id="UP000625711">
    <property type="component" value="Unassembled WGS sequence"/>
</dbReference>
<dbReference type="InterPro" id="IPR016187">
    <property type="entry name" value="CTDL_fold"/>
</dbReference>
<dbReference type="InterPro" id="IPR018378">
    <property type="entry name" value="C-type_lectin_CS"/>
</dbReference>
<accession>A0A834I701</accession>
<evidence type="ECO:0000313" key="8">
    <source>
        <dbReference type="EMBL" id="KAF7273846.1"/>
    </source>
</evidence>
<dbReference type="InterPro" id="IPR001304">
    <property type="entry name" value="C-type_lectin-like"/>
</dbReference>
<organism evidence="8 9">
    <name type="scientific">Rhynchophorus ferrugineus</name>
    <name type="common">Red palm weevil</name>
    <name type="synonym">Curculio ferrugineus</name>
    <dbReference type="NCBI Taxonomy" id="354439"/>
    <lineage>
        <taxon>Eukaryota</taxon>
        <taxon>Metazoa</taxon>
        <taxon>Ecdysozoa</taxon>
        <taxon>Arthropoda</taxon>
        <taxon>Hexapoda</taxon>
        <taxon>Insecta</taxon>
        <taxon>Pterygota</taxon>
        <taxon>Neoptera</taxon>
        <taxon>Endopterygota</taxon>
        <taxon>Coleoptera</taxon>
        <taxon>Polyphaga</taxon>
        <taxon>Cucujiformia</taxon>
        <taxon>Curculionidae</taxon>
        <taxon>Dryophthorinae</taxon>
        <taxon>Rhynchophorus</taxon>
    </lineage>
</organism>
<evidence type="ECO:0000259" key="7">
    <source>
        <dbReference type="PROSITE" id="PS50041"/>
    </source>
</evidence>
<dbReference type="GO" id="GO:0005615">
    <property type="term" value="C:extracellular space"/>
    <property type="evidence" value="ECO:0007669"/>
    <property type="project" value="TreeGrafter"/>
</dbReference>
<keyword evidence="4" id="KW-0430">Lectin</keyword>
<dbReference type="InterPro" id="IPR016186">
    <property type="entry name" value="C-type_lectin-like/link_sf"/>
</dbReference>
<dbReference type="OrthoDB" id="441660at2759"/>
<evidence type="ECO:0000256" key="6">
    <source>
        <dbReference type="SAM" id="SignalP"/>
    </source>
</evidence>
<reference evidence="8" key="1">
    <citation type="submission" date="2020-08" db="EMBL/GenBank/DDBJ databases">
        <title>Genome sequencing and assembly of the red palm weevil Rhynchophorus ferrugineus.</title>
        <authorList>
            <person name="Dias G.B."/>
            <person name="Bergman C.M."/>
            <person name="Manee M."/>
        </authorList>
    </citation>
    <scope>NUCLEOTIDE SEQUENCE</scope>
    <source>
        <strain evidence="8">AA-2017</strain>
        <tissue evidence="8">Whole larva</tissue>
    </source>
</reference>
<feature type="domain" description="C-type lectin" evidence="7">
    <location>
        <begin position="28"/>
        <end position="147"/>
    </location>
</feature>
<dbReference type="SUPFAM" id="SSF56436">
    <property type="entry name" value="C-type lectin-like"/>
    <property type="match status" value="1"/>
</dbReference>
<evidence type="ECO:0000256" key="2">
    <source>
        <dbReference type="ARBA" id="ARBA00022525"/>
    </source>
</evidence>
<dbReference type="Pfam" id="PF00059">
    <property type="entry name" value="Lectin_C"/>
    <property type="match status" value="1"/>
</dbReference>
<dbReference type="AlphaFoldDB" id="A0A834I701"/>
<keyword evidence="3 6" id="KW-0732">Signal</keyword>
<dbReference type="GO" id="GO:0008083">
    <property type="term" value="F:growth factor activity"/>
    <property type="evidence" value="ECO:0007669"/>
    <property type="project" value="TreeGrafter"/>
</dbReference>
<evidence type="ECO:0000313" key="9">
    <source>
        <dbReference type="Proteomes" id="UP000625711"/>
    </source>
</evidence>